<feature type="compositionally biased region" description="Basic residues" evidence="1">
    <location>
        <begin position="736"/>
        <end position="746"/>
    </location>
</feature>
<evidence type="ECO:0000313" key="2">
    <source>
        <dbReference type="EMBL" id="GFG35801.1"/>
    </source>
</evidence>
<dbReference type="Proteomes" id="UP000502823">
    <property type="component" value="Unassembled WGS sequence"/>
</dbReference>
<feature type="region of interest" description="Disordered" evidence="1">
    <location>
        <begin position="44"/>
        <end position="65"/>
    </location>
</feature>
<feature type="region of interest" description="Disordered" evidence="1">
    <location>
        <begin position="318"/>
        <end position="450"/>
    </location>
</feature>
<feature type="region of interest" description="Disordered" evidence="1">
    <location>
        <begin position="1095"/>
        <end position="1242"/>
    </location>
</feature>
<comment type="caution">
    <text evidence="2">The sequence shown here is derived from an EMBL/GenBank/DDBJ whole genome shotgun (WGS) entry which is preliminary data.</text>
</comment>
<dbReference type="InParanoid" id="A0A6L2PT62"/>
<evidence type="ECO:0000313" key="3">
    <source>
        <dbReference type="Proteomes" id="UP000502823"/>
    </source>
</evidence>
<feature type="non-terminal residue" evidence="2">
    <location>
        <position position="1242"/>
    </location>
</feature>
<feature type="compositionally biased region" description="Polar residues" evidence="1">
    <location>
        <begin position="589"/>
        <end position="599"/>
    </location>
</feature>
<feature type="region of interest" description="Disordered" evidence="1">
    <location>
        <begin position="497"/>
        <end position="558"/>
    </location>
</feature>
<dbReference type="PANTHER" id="PTHR46576:SF1">
    <property type="entry name" value="BROMO ADJACENT HOMOLOGY DOMAIN-CONTAINING 1 PROTEIN"/>
    <property type="match status" value="1"/>
</dbReference>
<feature type="compositionally biased region" description="Polar residues" evidence="1">
    <location>
        <begin position="821"/>
        <end position="835"/>
    </location>
</feature>
<name>A0A6L2PT62_COPFO</name>
<feature type="compositionally biased region" description="Basic residues" evidence="1">
    <location>
        <begin position="1142"/>
        <end position="1158"/>
    </location>
</feature>
<feature type="region of interest" description="Disordered" evidence="1">
    <location>
        <begin position="676"/>
        <end position="764"/>
    </location>
</feature>
<dbReference type="GO" id="GO:0000976">
    <property type="term" value="F:transcription cis-regulatory region binding"/>
    <property type="evidence" value="ECO:0007669"/>
    <property type="project" value="TreeGrafter"/>
</dbReference>
<dbReference type="AlphaFoldDB" id="A0A6L2PT62"/>
<dbReference type="GO" id="GO:0005677">
    <property type="term" value="C:chromatin silencing complex"/>
    <property type="evidence" value="ECO:0007669"/>
    <property type="project" value="TreeGrafter"/>
</dbReference>
<dbReference type="GO" id="GO:0031507">
    <property type="term" value="P:heterochromatin formation"/>
    <property type="evidence" value="ECO:0007669"/>
    <property type="project" value="TreeGrafter"/>
</dbReference>
<feature type="compositionally biased region" description="Basic and acidic residues" evidence="1">
    <location>
        <begin position="330"/>
        <end position="341"/>
    </location>
</feature>
<sequence length="1242" mass="134639">VLITFCDNRYFSEMRVPAQRSSRSNTATATTCGGKRLLSPSISVSSSAALSSKKRKLQSEAPPGIKPAQKAVCVDEAVTSNPNSKRKQTLPNIKKTLHHSKKTDAAVITKAPKSDLTAKKSQPKKCSNVPLMGLKKIKVKDGRVTIKEILVTAATAKPQKKLLKSVSTKKQISSNINSKKAAYAGESLLTPATAADQTLCKPGSNCGKCPIEAEHQPYATQKKAQCKSNVSSKPNTKKGKTVIKKSKSTALISVPAPLTRTKKLEQRQKLKSVKKIYLKKYPVARHHVVVTPVQQHVATGGKKKIPSKRKHITDENIVQNFGTPTHVTRKASESPVRESHAANKASESQLLDNQLSGGADNVDPKNFVTPVTSEAPEKSGKAKDEESAIKKSDKKKVVKKKPKLEDVRKGNEAETEDKSSEVVSEATKDKIEASVRKKEGKGDKKQHTVSKVKCVKRKYKPKCAEALTSKRKVTKQTVVLKPGKTIPTKVNKITTPKISSNSKVAKKLKNPKKKTSKLVIKNAVSKDQLSADPVLEARKEEEPKLQKDDDDSSTSDEITLDVLLLRQQQMKQETTVSDEPSSEQRSKSEGITSITSSPIETDKLAAAQNLEIKPPLPLINSVKVEAPVPNPLIPTLSPSIVNTSDDEDLKSIKNRIKVKLEESVADIDRDKLSAQSETNTKKKTVTGKAKSDDSFTNRGKVGGVSIKNETKEEMEKAEHKKSESDGKITSDNRGKEKVKKILGVKRSRTDGGKNGGSGSDTEQRARRMKLFGFWSGPKRHRVASLNALAKVHCLYENESRGALLGICGTNGGNSQRAHKPPQSSENGTVTTTRTLRSAPGLRGMGKHWDMHNASSTSSSSPSSDDNESNSDSCVSSPNVPLESYKQKRRQQKVAAAGCTIKKRSKQVKNMKKVVKRRRNRCELMMDLKDMVVRKRMASLNASAILAASYSVEKRAVKSVKDDGVTVGAGNVHQIRKETKKRLVTKKVVEVEDDSSSVSSDIEIEECDMEGRGSSRSVIEVRTTPSGGPNSNKKVAVIVNQDTDVTITGVYVNSTTRSTHHEGFCSIAGMQYRISSTSHTQTEATAVATETVLHTSTAAEHPPSQHHPAEPPLAPPMKSYTPLGALSNMQPPGATVVGGPPPPHHHHHPHAHPHPHPHAHAPPCNVPPQQPPPHRGGPINPGGVPVHPPISPLGRRHGCSSAFSAPPPPPNAGYGPPPQHSQPPPHHHPHPPPQGQQDPAYIH</sequence>
<proteinExistence type="predicted"/>
<feature type="non-terminal residue" evidence="2">
    <location>
        <position position="1"/>
    </location>
</feature>
<keyword evidence="3" id="KW-1185">Reference proteome</keyword>
<evidence type="ECO:0000256" key="1">
    <source>
        <dbReference type="SAM" id="MobiDB-lite"/>
    </source>
</evidence>
<feature type="compositionally biased region" description="Basic and acidic residues" evidence="1">
    <location>
        <begin position="535"/>
        <end position="547"/>
    </location>
</feature>
<dbReference type="EMBL" id="BLKM01012201">
    <property type="protein sequence ID" value="GFG35801.1"/>
    <property type="molecule type" value="Genomic_DNA"/>
</dbReference>
<feature type="region of interest" description="Disordered" evidence="1">
    <location>
        <begin position="812"/>
        <end position="896"/>
    </location>
</feature>
<protein>
    <submittedName>
        <fullName evidence="2">Uncharacterized protein</fullName>
    </submittedName>
</protein>
<feature type="compositionally biased region" description="Pro residues" evidence="1">
    <location>
        <begin position="1204"/>
        <end position="1223"/>
    </location>
</feature>
<feature type="compositionally biased region" description="Low complexity" evidence="1">
    <location>
        <begin position="854"/>
        <end position="880"/>
    </location>
</feature>
<dbReference type="InterPro" id="IPR053032">
    <property type="entry name" value="BAH_domain-containing"/>
</dbReference>
<feature type="compositionally biased region" description="Basic residues" evidence="1">
    <location>
        <begin position="392"/>
        <end position="402"/>
    </location>
</feature>
<dbReference type="GO" id="GO:0045892">
    <property type="term" value="P:negative regulation of DNA-templated transcription"/>
    <property type="evidence" value="ECO:0007669"/>
    <property type="project" value="TreeGrafter"/>
</dbReference>
<dbReference type="OrthoDB" id="1922186at2759"/>
<feature type="compositionally biased region" description="Basic and acidic residues" evidence="1">
    <location>
        <begin position="403"/>
        <end position="446"/>
    </location>
</feature>
<feature type="compositionally biased region" description="Polar residues" evidence="1">
    <location>
        <begin position="570"/>
        <end position="579"/>
    </location>
</feature>
<organism evidence="2 3">
    <name type="scientific">Coptotermes formosanus</name>
    <name type="common">Formosan subterranean termite</name>
    <dbReference type="NCBI Taxonomy" id="36987"/>
    <lineage>
        <taxon>Eukaryota</taxon>
        <taxon>Metazoa</taxon>
        <taxon>Ecdysozoa</taxon>
        <taxon>Arthropoda</taxon>
        <taxon>Hexapoda</taxon>
        <taxon>Insecta</taxon>
        <taxon>Pterygota</taxon>
        <taxon>Neoptera</taxon>
        <taxon>Polyneoptera</taxon>
        <taxon>Dictyoptera</taxon>
        <taxon>Blattodea</taxon>
        <taxon>Blattoidea</taxon>
        <taxon>Termitoidae</taxon>
        <taxon>Rhinotermitidae</taxon>
        <taxon>Coptotermes</taxon>
    </lineage>
</organism>
<reference evidence="3" key="1">
    <citation type="submission" date="2020-01" db="EMBL/GenBank/DDBJ databases">
        <title>Draft genome sequence of the Termite Coptotermes fromosanus.</title>
        <authorList>
            <person name="Itakura S."/>
            <person name="Yosikawa Y."/>
            <person name="Umezawa K."/>
        </authorList>
    </citation>
    <scope>NUCLEOTIDE SEQUENCE [LARGE SCALE GENOMIC DNA]</scope>
</reference>
<dbReference type="GO" id="GO:0003682">
    <property type="term" value="F:chromatin binding"/>
    <property type="evidence" value="ECO:0007669"/>
    <property type="project" value="TreeGrafter"/>
</dbReference>
<feature type="compositionally biased region" description="Pro residues" evidence="1">
    <location>
        <begin position="1163"/>
        <end position="1174"/>
    </location>
</feature>
<feature type="region of interest" description="Disordered" evidence="1">
    <location>
        <begin position="570"/>
        <end position="600"/>
    </location>
</feature>
<feature type="compositionally biased region" description="Basic and acidic residues" evidence="1">
    <location>
        <begin position="708"/>
        <end position="735"/>
    </location>
</feature>
<feature type="compositionally biased region" description="Polar residues" evidence="1">
    <location>
        <begin position="345"/>
        <end position="356"/>
    </location>
</feature>
<dbReference type="PANTHER" id="PTHR46576">
    <property type="entry name" value="BROMO ADJACENT HOMOLOGY DOMAIN-CONTAINING 1 PROTEIN"/>
    <property type="match status" value="1"/>
</dbReference>
<feature type="compositionally biased region" description="Basic and acidic residues" evidence="1">
    <location>
        <begin position="375"/>
        <end position="391"/>
    </location>
</feature>
<gene>
    <name evidence="2" type="ORF">Cfor_03967</name>
</gene>
<accession>A0A6L2PT62</accession>
<feature type="compositionally biased region" description="Basic residues" evidence="1">
    <location>
        <begin position="504"/>
        <end position="516"/>
    </location>
</feature>